<feature type="region of interest" description="Disordered" evidence="1">
    <location>
        <begin position="37"/>
        <end position="67"/>
    </location>
</feature>
<evidence type="ECO:0000256" key="1">
    <source>
        <dbReference type="SAM" id="MobiDB-lite"/>
    </source>
</evidence>
<evidence type="ECO:0000313" key="3">
    <source>
        <dbReference type="EMBL" id="AEG72856.1"/>
    </source>
</evidence>
<feature type="compositionally biased region" description="Basic and acidic residues" evidence="1">
    <location>
        <begin position="37"/>
        <end position="53"/>
    </location>
</feature>
<keyword evidence="2" id="KW-0732">Signal</keyword>
<name>F6FI08_MYCHI</name>
<gene>
    <name evidence="3" type="ordered locus">MHF_0584</name>
</gene>
<sequence>MELLGSKFLLGGATAASAAGLGAVGAFAFGKGEPVKETVKSKEASVEPEKTEEITTEAPTVPEAQVQQKPACRVFKITNKETNPQFSEVDWKDQKDKDTEASTTNKRFWEDVDNACNGTGDKKSVDGKVYVTQDGKKWNYSGADQKVWTGAPQ</sequence>
<dbReference type="Proteomes" id="UP000007952">
    <property type="component" value="Chromosome"/>
</dbReference>
<reference key="2">
    <citation type="submission" date="2011-05" db="EMBL/GenBank/DDBJ databases">
        <title>The Genome of Mycoplasma haemofelis Strain Ohio2, a pathogenic hemoplasma of the cat.</title>
        <authorList>
            <person name="Santos A.P."/>
            <person name="Guimaraes A.M.S."/>
            <person name="SanMiguel P.J."/>
            <person name="Martin S.W."/>
            <person name="Messick J.B."/>
        </authorList>
    </citation>
    <scope>NUCLEOTIDE SEQUENCE</scope>
    <source>
        <strain>Ohio2</strain>
    </source>
</reference>
<feature type="chain" id="PRO_5003334111" evidence="2">
    <location>
        <begin position="19"/>
        <end position="153"/>
    </location>
</feature>
<protein>
    <submittedName>
        <fullName evidence="3">Uncharacterized protein</fullName>
    </submittedName>
</protein>
<dbReference type="STRING" id="859194.MHF_0584"/>
<proteinExistence type="predicted"/>
<dbReference type="KEGG" id="mhf:MHF_0584"/>
<feature type="compositionally biased region" description="Basic and acidic residues" evidence="1">
    <location>
        <begin position="89"/>
        <end position="100"/>
    </location>
</feature>
<dbReference type="BioCyc" id="MHAE859194:G1GR7-575-MONOMER"/>
<feature type="signal peptide" evidence="2">
    <location>
        <begin position="1"/>
        <end position="18"/>
    </location>
</feature>
<dbReference type="HOGENOM" id="CLU_1675920_0_0_14"/>
<feature type="region of interest" description="Disordered" evidence="1">
    <location>
        <begin position="83"/>
        <end position="103"/>
    </location>
</feature>
<reference evidence="3 4" key="1">
    <citation type="journal article" date="2011" name="J. Bacteriol.">
        <title>Complete genome sequences of two hemotropic Mycoplasmas, Mycoplasma haemofelis strain Ohio2 and Mycoplasma suis strain Illinois.</title>
        <authorList>
            <person name="Messick J.B."/>
            <person name="Santos A.P."/>
            <person name="Guimaraes A.M."/>
        </authorList>
    </citation>
    <scope>NUCLEOTIDE SEQUENCE [LARGE SCALE GENOMIC DNA]</scope>
    <source>
        <strain evidence="3 4">Ohio2</strain>
    </source>
</reference>
<organism evidence="3 4">
    <name type="scientific">Mycoplasma haemofelis (strain Ohio2)</name>
    <dbReference type="NCBI Taxonomy" id="859194"/>
    <lineage>
        <taxon>Bacteria</taxon>
        <taxon>Bacillati</taxon>
        <taxon>Mycoplasmatota</taxon>
        <taxon>Mollicutes</taxon>
        <taxon>Mycoplasmataceae</taxon>
        <taxon>Mycoplasma</taxon>
    </lineage>
</organism>
<dbReference type="AlphaFoldDB" id="F6FI08"/>
<evidence type="ECO:0000313" key="4">
    <source>
        <dbReference type="Proteomes" id="UP000007952"/>
    </source>
</evidence>
<accession>F6FI08</accession>
<evidence type="ECO:0000256" key="2">
    <source>
        <dbReference type="SAM" id="SignalP"/>
    </source>
</evidence>
<dbReference type="EMBL" id="CP002808">
    <property type="protein sequence ID" value="AEG72856.1"/>
    <property type="molecule type" value="Genomic_DNA"/>
</dbReference>